<keyword evidence="4" id="KW-1185">Reference proteome</keyword>
<evidence type="ECO:0000256" key="1">
    <source>
        <dbReference type="SAM" id="Phobius"/>
    </source>
</evidence>
<dbReference type="InterPro" id="IPR057279">
    <property type="entry name" value="MGAT4"/>
</dbReference>
<feature type="transmembrane region" description="Helical" evidence="1">
    <location>
        <begin position="303"/>
        <end position="322"/>
    </location>
</feature>
<dbReference type="PANTHER" id="PTHR31410">
    <property type="entry name" value="TRANSMEMBRANE PROTEIN 246"/>
    <property type="match status" value="1"/>
</dbReference>
<accession>A0ABQ8QWP3</accession>
<dbReference type="CDD" id="cd22189">
    <property type="entry name" value="PGAP4-like_fungal"/>
    <property type="match status" value="1"/>
</dbReference>
<feature type="transmembrane region" description="Helical" evidence="1">
    <location>
        <begin position="261"/>
        <end position="282"/>
    </location>
</feature>
<keyword evidence="1" id="KW-0812">Transmembrane</keyword>
<feature type="domain" description="MGAT4 conserved region" evidence="2">
    <location>
        <begin position="81"/>
        <end position="243"/>
    </location>
</feature>
<gene>
    <name evidence="3" type="ORF">NW768_011845</name>
</gene>
<proteinExistence type="predicted"/>
<name>A0ABQ8QWP3_FUSEQ</name>
<keyword evidence="1" id="KW-0472">Membrane</keyword>
<dbReference type="Pfam" id="PF04666">
    <property type="entry name" value="MGAT4_cons"/>
    <property type="match status" value="1"/>
</dbReference>
<dbReference type="Proteomes" id="UP001152024">
    <property type="component" value="Unassembled WGS sequence"/>
</dbReference>
<evidence type="ECO:0000259" key="2">
    <source>
        <dbReference type="Pfam" id="PF04666"/>
    </source>
</evidence>
<protein>
    <recommendedName>
        <fullName evidence="2">MGAT4 conserved region domain-containing protein</fullName>
    </recommendedName>
</protein>
<comment type="caution">
    <text evidence="3">The sequence shown here is derived from an EMBL/GenBank/DDBJ whole genome shotgun (WGS) entry which is preliminary data.</text>
</comment>
<dbReference type="PANTHER" id="PTHR31410:SF1">
    <property type="entry name" value="POST-GPI ATTACHMENT TO PROTEINS FACTOR 4"/>
    <property type="match status" value="1"/>
</dbReference>
<sequence>MLVGRNRITITYAVLGTMWLFLFQLCRRYNYTDPSSFFYDSRRAYKTRYTDHREREADNLIDIVNHAEEPFKLSSIYRDVNTQDRGNRLCVGIPSVARAKQYFLPKTLGSLLESLDVSQRRSLHVIVLLADDDPTRHPAFSQTWLERLTDEVLVYNDTSPSTLPSKYRKTEPIASKHVKTMIRNDRIHRDYASLIANCRRTEADYFLLVEDDVVAARDWLDKLSKGLDHLERTDDSANWLYLRLFYSETYLGWNSEEWPVYLLRSLVLYSMILVVYFVIVAADLRTRSQTFHLKTHRYTIGHITFWTASFIILYFLAGRLMVDPYKEGIQEMPNYGCCAQGLVMPTQHLPALEDNLYTASEDIAGDSLIEEFADKRGLKKYAIVPSVLQHVGIKGSSDDNASKKGTWNFSFEKINS</sequence>
<dbReference type="EMBL" id="JAOQBH010000033">
    <property type="protein sequence ID" value="KAJ4111491.1"/>
    <property type="molecule type" value="Genomic_DNA"/>
</dbReference>
<keyword evidence="1" id="KW-1133">Transmembrane helix</keyword>
<organism evidence="3 4">
    <name type="scientific">Fusarium equiseti</name>
    <name type="common">Fusarium scirpi</name>
    <dbReference type="NCBI Taxonomy" id="61235"/>
    <lineage>
        <taxon>Eukaryota</taxon>
        <taxon>Fungi</taxon>
        <taxon>Dikarya</taxon>
        <taxon>Ascomycota</taxon>
        <taxon>Pezizomycotina</taxon>
        <taxon>Sordariomycetes</taxon>
        <taxon>Hypocreomycetidae</taxon>
        <taxon>Hypocreales</taxon>
        <taxon>Nectriaceae</taxon>
        <taxon>Fusarium</taxon>
        <taxon>Fusarium incarnatum-equiseti species complex</taxon>
    </lineage>
</organism>
<evidence type="ECO:0000313" key="3">
    <source>
        <dbReference type="EMBL" id="KAJ4111491.1"/>
    </source>
</evidence>
<evidence type="ECO:0000313" key="4">
    <source>
        <dbReference type="Proteomes" id="UP001152024"/>
    </source>
</evidence>
<reference evidence="3" key="1">
    <citation type="submission" date="2022-09" db="EMBL/GenBank/DDBJ databases">
        <title>Fusarium specimens isolated from Avocado Roots.</title>
        <authorList>
            <person name="Stajich J."/>
            <person name="Roper C."/>
            <person name="Heimlech-Rivalta G."/>
        </authorList>
    </citation>
    <scope>NUCLEOTIDE SEQUENCE</scope>
    <source>
        <strain evidence="3">CF00095</strain>
    </source>
</reference>
<dbReference type="InterPro" id="IPR029675">
    <property type="entry name" value="PGAP4"/>
</dbReference>